<dbReference type="CDD" id="cd04301">
    <property type="entry name" value="NAT_SF"/>
    <property type="match status" value="1"/>
</dbReference>
<keyword evidence="2" id="KW-0808">Transferase</keyword>
<evidence type="ECO:0000259" key="1">
    <source>
        <dbReference type="PROSITE" id="PS51186"/>
    </source>
</evidence>
<dbReference type="InterPro" id="IPR000182">
    <property type="entry name" value="GNAT_dom"/>
</dbReference>
<sequence length="137" mass="15949">MNIIITNIHKEEAWEIRHKVMWPDKEFEFIKLDNDESGIHYGLYKDNQIVSVLSLFVTNNEGQFRKFATLSEEQGNGFGSALLNYVIKEGMNLGLKRIWCNAREQKVGFYQKFGMQATGEGFIKADKEYIIMEMTLK</sequence>
<dbReference type="Gene3D" id="3.40.630.30">
    <property type="match status" value="1"/>
</dbReference>
<dbReference type="AlphaFoldDB" id="A0A3S2TS70"/>
<dbReference type="SUPFAM" id="SSF55729">
    <property type="entry name" value="Acyl-CoA N-acyltransferases (Nat)"/>
    <property type="match status" value="1"/>
</dbReference>
<accession>A0A3S2TS70</accession>
<dbReference type="RefSeq" id="WP_127740341.1">
    <property type="nucleotide sequence ID" value="NZ_CAJCKN010000135.1"/>
</dbReference>
<evidence type="ECO:0000313" key="2">
    <source>
        <dbReference type="EMBL" id="RVT58783.1"/>
    </source>
</evidence>
<feature type="domain" description="N-acetyltransferase" evidence="1">
    <location>
        <begin position="1"/>
        <end position="137"/>
    </location>
</feature>
<gene>
    <name evidence="2" type="ORF">EM808_20675</name>
</gene>
<comment type="caution">
    <text evidence="2">The sequence shown here is derived from an EMBL/GenBank/DDBJ whole genome shotgun (WGS) entry which is preliminary data.</text>
</comment>
<evidence type="ECO:0000313" key="3">
    <source>
        <dbReference type="Proteomes" id="UP000288024"/>
    </source>
</evidence>
<dbReference type="Pfam" id="PF00583">
    <property type="entry name" value="Acetyltransf_1"/>
    <property type="match status" value="1"/>
</dbReference>
<dbReference type="Proteomes" id="UP000288024">
    <property type="component" value="Unassembled WGS sequence"/>
</dbReference>
<keyword evidence="3" id="KW-1185">Reference proteome</keyword>
<protein>
    <submittedName>
        <fullName evidence="2">GNAT family N-acetyltransferase</fullName>
    </submittedName>
</protein>
<dbReference type="PROSITE" id="PS51186">
    <property type="entry name" value="GNAT"/>
    <property type="match status" value="1"/>
</dbReference>
<dbReference type="InterPro" id="IPR016181">
    <property type="entry name" value="Acyl_CoA_acyltransferase"/>
</dbReference>
<organism evidence="2 3">
    <name type="scientific">Niallia taxi</name>
    <dbReference type="NCBI Taxonomy" id="2499688"/>
    <lineage>
        <taxon>Bacteria</taxon>
        <taxon>Bacillati</taxon>
        <taxon>Bacillota</taxon>
        <taxon>Bacilli</taxon>
        <taxon>Bacillales</taxon>
        <taxon>Bacillaceae</taxon>
        <taxon>Niallia</taxon>
    </lineage>
</organism>
<dbReference type="EMBL" id="RZTZ01000011">
    <property type="protein sequence ID" value="RVT58783.1"/>
    <property type="molecule type" value="Genomic_DNA"/>
</dbReference>
<proteinExistence type="predicted"/>
<dbReference type="GO" id="GO:0016747">
    <property type="term" value="F:acyltransferase activity, transferring groups other than amino-acyl groups"/>
    <property type="evidence" value="ECO:0007669"/>
    <property type="project" value="InterPro"/>
</dbReference>
<reference evidence="2 3" key="1">
    <citation type="submission" date="2019-01" db="EMBL/GenBank/DDBJ databases">
        <title>Bacillus sp. M5HDSG1-1, whole genome shotgun sequence.</title>
        <authorList>
            <person name="Tuo L."/>
        </authorList>
    </citation>
    <scope>NUCLEOTIDE SEQUENCE [LARGE SCALE GENOMIC DNA]</scope>
    <source>
        <strain evidence="2 3">M5HDSG1-1</strain>
    </source>
</reference>
<name>A0A3S2TS70_9BACI</name>